<dbReference type="Proteomes" id="UP000710385">
    <property type="component" value="Unassembled WGS sequence"/>
</dbReference>
<dbReference type="AlphaFoldDB" id="A0A928Y769"/>
<reference evidence="1" key="1">
    <citation type="submission" date="2020-05" db="EMBL/GenBank/DDBJ databases">
        <title>High-Quality Genomes of Partial-Nitritation/Anammox System by Hierarchical Clustering Based Hybrid Assembly.</title>
        <authorList>
            <person name="Liu L."/>
            <person name="Wang Y."/>
            <person name="Che Y."/>
            <person name="Chen Y."/>
            <person name="Xia Y."/>
            <person name="Luo R."/>
            <person name="Cheng S.H."/>
            <person name="Zheng C."/>
            <person name="Zhang T."/>
        </authorList>
    </citation>
    <scope>NUCLEOTIDE SEQUENCE</scope>
    <source>
        <strain evidence="1">H1_PAT1</strain>
    </source>
</reference>
<dbReference type="SUPFAM" id="SSF48452">
    <property type="entry name" value="TPR-like"/>
    <property type="match status" value="1"/>
</dbReference>
<gene>
    <name evidence="1" type="ORF">HS096_05910</name>
</gene>
<dbReference type="InterPro" id="IPR011990">
    <property type="entry name" value="TPR-like_helical_dom_sf"/>
</dbReference>
<comment type="caution">
    <text evidence="1">The sequence shown here is derived from an EMBL/GenBank/DDBJ whole genome shotgun (WGS) entry which is preliminary data.</text>
</comment>
<evidence type="ECO:0000313" key="1">
    <source>
        <dbReference type="EMBL" id="MBE7525821.1"/>
    </source>
</evidence>
<protein>
    <recommendedName>
        <fullName evidence="3">Tetratricopeptide repeat protein</fullName>
    </recommendedName>
</protein>
<evidence type="ECO:0008006" key="3">
    <source>
        <dbReference type="Google" id="ProtNLM"/>
    </source>
</evidence>
<sequence>MKACKSSRTGCENALAWARLAELQMSLGYQDRALDAAQHAVSLNADLAKTQTVLGFAYLLQIDTQSAKLSLNKPLHLIKPIPCQGLD</sequence>
<name>A0A928Y769_UNCKA</name>
<dbReference type="Gene3D" id="1.25.40.10">
    <property type="entry name" value="Tetratricopeptide repeat domain"/>
    <property type="match status" value="1"/>
</dbReference>
<dbReference type="EMBL" id="JABTTY010000002">
    <property type="protein sequence ID" value="MBE7525821.1"/>
    <property type="molecule type" value="Genomic_DNA"/>
</dbReference>
<organism evidence="1 2">
    <name type="scientific">candidate division WWE3 bacterium</name>
    <dbReference type="NCBI Taxonomy" id="2053526"/>
    <lineage>
        <taxon>Bacteria</taxon>
        <taxon>Katanobacteria</taxon>
    </lineage>
</organism>
<accession>A0A928Y769</accession>
<proteinExistence type="predicted"/>
<evidence type="ECO:0000313" key="2">
    <source>
        <dbReference type="Proteomes" id="UP000710385"/>
    </source>
</evidence>